<dbReference type="AlphaFoldDB" id="A0A453D913"/>
<reference evidence="3" key="3">
    <citation type="journal article" date="2017" name="Nature">
        <title>Genome sequence of the progenitor of the wheat D genome Aegilops tauschii.</title>
        <authorList>
            <person name="Luo M.C."/>
            <person name="Gu Y.Q."/>
            <person name="Puiu D."/>
            <person name="Wang H."/>
            <person name="Twardziok S.O."/>
            <person name="Deal K.R."/>
            <person name="Huo N."/>
            <person name="Zhu T."/>
            <person name="Wang L."/>
            <person name="Wang Y."/>
            <person name="McGuire P.E."/>
            <person name="Liu S."/>
            <person name="Long H."/>
            <person name="Ramasamy R.K."/>
            <person name="Rodriguez J.C."/>
            <person name="Van S.L."/>
            <person name="Yuan L."/>
            <person name="Wang Z."/>
            <person name="Xia Z."/>
            <person name="Xiao L."/>
            <person name="Anderson O.D."/>
            <person name="Ouyang S."/>
            <person name="Liang Y."/>
            <person name="Zimin A.V."/>
            <person name="Pertea G."/>
            <person name="Qi P."/>
            <person name="Bennetzen J.L."/>
            <person name="Dai X."/>
            <person name="Dawson M.W."/>
            <person name="Muller H.G."/>
            <person name="Kugler K."/>
            <person name="Rivarola-Duarte L."/>
            <person name="Spannagl M."/>
            <person name="Mayer K.F.X."/>
            <person name="Lu F.H."/>
            <person name="Bevan M.W."/>
            <person name="Leroy P."/>
            <person name="Li P."/>
            <person name="You F.M."/>
            <person name="Sun Q."/>
            <person name="Liu Z."/>
            <person name="Lyons E."/>
            <person name="Wicker T."/>
            <person name="Salzberg S.L."/>
            <person name="Devos K.M."/>
            <person name="Dvorak J."/>
        </authorList>
    </citation>
    <scope>NUCLEOTIDE SEQUENCE [LARGE SCALE GENOMIC DNA]</scope>
    <source>
        <strain evidence="3">cv. AL8/78</strain>
    </source>
</reference>
<dbReference type="PANTHER" id="PTHR11439">
    <property type="entry name" value="GAG-POL-RELATED RETROTRANSPOSON"/>
    <property type="match status" value="1"/>
</dbReference>
<name>A0A453D913_AEGTS</name>
<reference evidence="4" key="1">
    <citation type="journal article" date="2014" name="Science">
        <title>Ancient hybridizations among the ancestral genomes of bread wheat.</title>
        <authorList>
            <consortium name="International Wheat Genome Sequencing Consortium,"/>
            <person name="Marcussen T."/>
            <person name="Sandve S.R."/>
            <person name="Heier L."/>
            <person name="Spannagl M."/>
            <person name="Pfeifer M."/>
            <person name="Jakobsen K.S."/>
            <person name="Wulff B.B."/>
            <person name="Steuernagel B."/>
            <person name="Mayer K.F."/>
            <person name="Olsen O.A."/>
        </authorList>
    </citation>
    <scope>NUCLEOTIDE SEQUENCE [LARGE SCALE GENOMIC DNA]</scope>
    <source>
        <strain evidence="4">cv. AL8/78</strain>
    </source>
</reference>
<organism evidence="3 4">
    <name type="scientific">Aegilops tauschii subsp. strangulata</name>
    <name type="common">Goatgrass</name>
    <dbReference type="NCBI Taxonomy" id="200361"/>
    <lineage>
        <taxon>Eukaryota</taxon>
        <taxon>Viridiplantae</taxon>
        <taxon>Streptophyta</taxon>
        <taxon>Embryophyta</taxon>
        <taxon>Tracheophyta</taxon>
        <taxon>Spermatophyta</taxon>
        <taxon>Magnoliopsida</taxon>
        <taxon>Liliopsida</taxon>
        <taxon>Poales</taxon>
        <taxon>Poaceae</taxon>
        <taxon>BOP clade</taxon>
        <taxon>Pooideae</taxon>
        <taxon>Triticodae</taxon>
        <taxon>Triticeae</taxon>
        <taxon>Triticinae</taxon>
        <taxon>Aegilops</taxon>
    </lineage>
</organism>
<keyword evidence="4" id="KW-1185">Reference proteome</keyword>
<dbReference type="SUPFAM" id="SSF56672">
    <property type="entry name" value="DNA/RNA polymerases"/>
    <property type="match status" value="1"/>
</dbReference>
<reference evidence="3" key="5">
    <citation type="journal article" date="2021" name="G3 (Bethesda)">
        <title>Aegilops tauschii genome assembly Aet v5.0 features greater sequence contiguity and improved annotation.</title>
        <authorList>
            <person name="Wang L."/>
            <person name="Zhu T."/>
            <person name="Rodriguez J.C."/>
            <person name="Deal K.R."/>
            <person name="Dubcovsky J."/>
            <person name="McGuire P.E."/>
            <person name="Lux T."/>
            <person name="Spannagl M."/>
            <person name="Mayer K.F.X."/>
            <person name="Baldrich P."/>
            <person name="Meyers B.C."/>
            <person name="Huo N."/>
            <person name="Gu Y.Q."/>
            <person name="Zhou H."/>
            <person name="Devos K.M."/>
            <person name="Bennetzen J.L."/>
            <person name="Unver T."/>
            <person name="Budak H."/>
            <person name="Gulick P.J."/>
            <person name="Galiba G."/>
            <person name="Kalapos B."/>
            <person name="Nelson D.R."/>
            <person name="Li P."/>
            <person name="You F.M."/>
            <person name="Luo M.C."/>
            <person name="Dvorak J."/>
        </authorList>
    </citation>
    <scope>NUCLEOTIDE SEQUENCE [LARGE SCALE GENOMIC DNA]</scope>
    <source>
        <strain evidence="3">cv. AL8/78</strain>
    </source>
</reference>
<dbReference type="STRING" id="200361.A0A453D913"/>
<dbReference type="PANTHER" id="PTHR11439:SF486">
    <property type="entry name" value="RLK (RECEPTOR-LIKE KINASE) PROTEIN, PUTATIVE-RELATED"/>
    <property type="match status" value="1"/>
</dbReference>
<feature type="compositionally biased region" description="Basic and acidic residues" evidence="1">
    <location>
        <begin position="334"/>
        <end position="344"/>
    </location>
</feature>
<dbReference type="InterPro" id="IPR013103">
    <property type="entry name" value="RVT_2"/>
</dbReference>
<sequence length="592" mass="67081">NLVEQVFAPDALHDEMAINYIYTGESLNRATVIVDINFATKIASIIDLDPEPNTLADCKKRSDWKDWQQAITAELLSLNKRKVFGPVCRTPPHIRPVGHRWVFVRKRDENNKVVRYKARLVAQGFTQRPGVDFEETYSPVMDGVTFRYLISMAVNMGLKMKLMDVVTAYLYGNLDSNIYMKVPEGIPVPNHDRENRGLYSVQLQKALYGLRQSGRMWYNRLSDFLHEKGYTSNKDCPCVFIQRSQDGFCIISVYVDDLNIIGTPEDIEEASSYLMSEFEMKDLGKTKFCLGLQLEHSPDGILVHQSAYTQKVLKRFGFDKAYPSKTPMVGRSLQPDKDPFRPKEEGEETLGPEVPYLSAVGALMYLANCTRPDIAFAVSLLARYSSEPTKRHWKGVKDVFRYLQGTKDLGLFYKRNQDLSIIGYADAGYLSDPHDCKSQTGYVFLCGRTAFSWKSSKQTLVSTSTNHSEIMALFEASKECVSLRRMIGHIQQTCGLNTVQTPTIIYEDNAACVAQVQMGYVKSNLTKHISPKFFYAHELQQLNEVRVLHTKSCDNLADMFTKSLPASTLERCVRGIGMMRLREMQGSGGETS</sequence>
<reference evidence="3" key="4">
    <citation type="submission" date="2019-03" db="UniProtKB">
        <authorList>
            <consortium name="EnsemblPlants"/>
        </authorList>
    </citation>
    <scope>IDENTIFICATION</scope>
</reference>
<reference evidence="4" key="2">
    <citation type="journal article" date="2017" name="Nat. Plants">
        <title>The Aegilops tauschii genome reveals multiple impacts of transposons.</title>
        <authorList>
            <person name="Zhao G."/>
            <person name="Zou C."/>
            <person name="Li K."/>
            <person name="Wang K."/>
            <person name="Li T."/>
            <person name="Gao L."/>
            <person name="Zhang X."/>
            <person name="Wang H."/>
            <person name="Yang Z."/>
            <person name="Liu X."/>
            <person name="Jiang W."/>
            <person name="Mao L."/>
            <person name="Kong X."/>
            <person name="Jiao Y."/>
            <person name="Jia J."/>
        </authorList>
    </citation>
    <scope>NUCLEOTIDE SEQUENCE [LARGE SCALE GENOMIC DNA]</scope>
    <source>
        <strain evidence="4">cv. AL8/78</strain>
    </source>
</reference>
<dbReference type="EnsemblPlants" id="AET2Gv21145000.1">
    <property type="protein sequence ID" value="AET2Gv21145000.1"/>
    <property type="gene ID" value="AET2Gv21145000"/>
</dbReference>
<feature type="region of interest" description="Disordered" evidence="1">
    <location>
        <begin position="328"/>
        <end position="349"/>
    </location>
</feature>
<evidence type="ECO:0000313" key="4">
    <source>
        <dbReference type="Proteomes" id="UP000015105"/>
    </source>
</evidence>
<feature type="domain" description="Reverse transcriptase Ty1/copia-type" evidence="2">
    <location>
        <begin position="88"/>
        <end position="329"/>
    </location>
</feature>
<dbReference type="Gramene" id="AET2Gv21145000.1">
    <property type="protein sequence ID" value="AET2Gv21145000.1"/>
    <property type="gene ID" value="AET2Gv21145000"/>
</dbReference>
<dbReference type="CDD" id="cd09272">
    <property type="entry name" value="RNase_HI_RT_Ty1"/>
    <property type="match status" value="1"/>
</dbReference>
<proteinExistence type="predicted"/>
<evidence type="ECO:0000256" key="1">
    <source>
        <dbReference type="SAM" id="MobiDB-lite"/>
    </source>
</evidence>
<accession>A0A453D913</accession>
<protein>
    <recommendedName>
        <fullName evidence="2">Reverse transcriptase Ty1/copia-type domain-containing protein</fullName>
    </recommendedName>
</protein>
<dbReference type="Pfam" id="PF07727">
    <property type="entry name" value="RVT_2"/>
    <property type="match status" value="1"/>
</dbReference>
<evidence type="ECO:0000259" key="2">
    <source>
        <dbReference type="Pfam" id="PF07727"/>
    </source>
</evidence>
<dbReference type="InterPro" id="IPR043502">
    <property type="entry name" value="DNA/RNA_pol_sf"/>
</dbReference>
<dbReference type="Proteomes" id="UP000015105">
    <property type="component" value="Chromosome 2D"/>
</dbReference>
<evidence type="ECO:0000313" key="3">
    <source>
        <dbReference type="EnsemblPlants" id="AET2Gv21145000.1"/>
    </source>
</evidence>